<dbReference type="EMBL" id="BTPD01000002">
    <property type="protein sequence ID" value="GMQ28218.1"/>
    <property type="molecule type" value="Genomic_DNA"/>
</dbReference>
<accession>A0ABQ6PKC3</accession>
<proteinExistence type="predicted"/>
<comment type="caution">
    <text evidence="1">The sequence shown here is derived from an EMBL/GenBank/DDBJ whole genome shotgun (WGS) entry which is preliminary data.</text>
</comment>
<reference evidence="1 2" key="1">
    <citation type="submission" date="2023-08" db="EMBL/GenBank/DDBJ databases">
        <title>Draft genome sequence of Algoriphagus confluentis.</title>
        <authorList>
            <person name="Takatani N."/>
            <person name="Hosokawa M."/>
            <person name="Sawabe T."/>
        </authorList>
    </citation>
    <scope>NUCLEOTIDE SEQUENCE [LARGE SCALE GENOMIC DNA]</scope>
    <source>
        <strain evidence="1 2">NBRC 111222</strain>
    </source>
</reference>
<organism evidence="1 2">
    <name type="scientific">Algoriphagus confluentis</name>
    <dbReference type="NCBI Taxonomy" id="1697556"/>
    <lineage>
        <taxon>Bacteria</taxon>
        <taxon>Pseudomonadati</taxon>
        <taxon>Bacteroidota</taxon>
        <taxon>Cytophagia</taxon>
        <taxon>Cytophagales</taxon>
        <taxon>Cyclobacteriaceae</taxon>
        <taxon>Algoriphagus</taxon>
    </lineage>
</organism>
<gene>
    <name evidence="1" type="ORF">Aconfl_08610</name>
</gene>
<dbReference type="Proteomes" id="UP001338309">
    <property type="component" value="Unassembled WGS sequence"/>
</dbReference>
<protein>
    <submittedName>
        <fullName evidence="1">Uncharacterized protein</fullName>
    </submittedName>
</protein>
<keyword evidence="2" id="KW-1185">Reference proteome</keyword>
<sequence>MVCAELILQGIEKGREEFAVGGMEKFTLFFNRIFPKLNRLLIRSNPLQKLQRIKVFFSLR</sequence>
<evidence type="ECO:0000313" key="1">
    <source>
        <dbReference type="EMBL" id="GMQ28218.1"/>
    </source>
</evidence>
<name>A0ABQ6PKC3_9BACT</name>
<evidence type="ECO:0000313" key="2">
    <source>
        <dbReference type="Proteomes" id="UP001338309"/>
    </source>
</evidence>